<dbReference type="EMBL" id="VSWC01000183">
    <property type="protein sequence ID" value="KAA1068801.1"/>
    <property type="molecule type" value="Genomic_DNA"/>
</dbReference>
<comment type="caution">
    <text evidence="1">The sequence shown here is derived from an EMBL/GenBank/DDBJ whole genome shotgun (WGS) entry which is preliminary data.</text>
</comment>
<dbReference type="Proteomes" id="UP000324748">
    <property type="component" value="Unassembled WGS sequence"/>
</dbReference>
<reference evidence="1 2" key="1">
    <citation type="submission" date="2019-05" db="EMBL/GenBank/DDBJ databases">
        <title>Emergence of the Ug99 lineage of the wheat stem rust pathogen through somatic hybridization.</title>
        <authorList>
            <person name="Li F."/>
            <person name="Upadhyaya N.M."/>
            <person name="Sperschneider J."/>
            <person name="Matny O."/>
            <person name="Nguyen-Phuc H."/>
            <person name="Mago R."/>
            <person name="Raley C."/>
            <person name="Miller M.E."/>
            <person name="Silverstein K.A.T."/>
            <person name="Henningsen E."/>
            <person name="Hirsch C.D."/>
            <person name="Visser B."/>
            <person name="Pretorius Z.A."/>
            <person name="Steffenson B.J."/>
            <person name="Schwessinger B."/>
            <person name="Dodds P.N."/>
            <person name="Figueroa M."/>
        </authorList>
    </citation>
    <scope>NUCLEOTIDE SEQUENCE [LARGE SCALE GENOMIC DNA]</scope>
    <source>
        <strain evidence="1">21-0</strain>
    </source>
</reference>
<protein>
    <submittedName>
        <fullName evidence="1">Uncharacterized protein</fullName>
    </submittedName>
</protein>
<evidence type="ECO:0000313" key="2">
    <source>
        <dbReference type="Proteomes" id="UP000324748"/>
    </source>
</evidence>
<organism evidence="1 2">
    <name type="scientific">Puccinia graminis f. sp. tritici</name>
    <dbReference type="NCBI Taxonomy" id="56615"/>
    <lineage>
        <taxon>Eukaryota</taxon>
        <taxon>Fungi</taxon>
        <taxon>Dikarya</taxon>
        <taxon>Basidiomycota</taxon>
        <taxon>Pucciniomycotina</taxon>
        <taxon>Pucciniomycetes</taxon>
        <taxon>Pucciniales</taxon>
        <taxon>Pucciniaceae</taxon>
        <taxon>Puccinia</taxon>
    </lineage>
</organism>
<keyword evidence="2" id="KW-1185">Reference proteome</keyword>
<gene>
    <name evidence="1" type="ORF">PGT21_002371</name>
</gene>
<sequence>MKVQNSEGIRAYFPIHGIHALCSRIEYPPIVQEGDCENLAYGAKHPGVILSRFFARSQWKLTLAKLQRNPNDSGIRARLTKLRERVSKLSNFQSHHVKDRKLDANYLSVSISCIDTCHTTFALYSRPTIITVGIKQLRRANGYHSQGIYLSEDCLWSVTEEFVFRENNRVWCCNTVPPLSALLEIPRIAIHDSFFLAVQIKT</sequence>
<dbReference type="OrthoDB" id="2495683at2759"/>
<dbReference type="AlphaFoldDB" id="A0A5B0LWI9"/>
<name>A0A5B0LWI9_PUCGR</name>
<accession>A0A5B0LWI9</accession>
<evidence type="ECO:0000313" key="1">
    <source>
        <dbReference type="EMBL" id="KAA1068801.1"/>
    </source>
</evidence>
<proteinExistence type="predicted"/>